<keyword evidence="3 5" id="KW-0067">ATP-binding</keyword>
<evidence type="ECO:0000259" key="4">
    <source>
        <dbReference type="PROSITE" id="PS50893"/>
    </source>
</evidence>
<dbReference type="GO" id="GO:0016887">
    <property type="term" value="F:ATP hydrolysis activity"/>
    <property type="evidence" value="ECO:0007669"/>
    <property type="project" value="InterPro"/>
</dbReference>
<gene>
    <name evidence="5" type="ORF">G3446_04495</name>
</gene>
<dbReference type="InterPro" id="IPR003593">
    <property type="entry name" value="AAA+_ATPase"/>
</dbReference>
<reference evidence="5 6" key="1">
    <citation type="submission" date="2020-02" db="EMBL/GenBank/DDBJ databases">
        <title>Genome sequences of Thiorhodococcus mannitoliphagus and Thiorhodococcus minor, purple sulfur photosynthetic bacteria in the gammaproteobacterial family, Chromatiaceae.</title>
        <authorList>
            <person name="Aviles F.A."/>
            <person name="Meyer T.E."/>
            <person name="Kyndt J.A."/>
        </authorList>
    </citation>
    <scope>NUCLEOTIDE SEQUENCE [LARGE SCALE GENOMIC DNA]</scope>
    <source>
        <strain evidence="5 6">DSM 11518</strain>
    </source>
</reference>
<evidence type="ECO:0000256" key="2">
    <source>
        <dbReference type="ARBA" id="ARBA00022741"/>
    </source>
</evidence>
<dbReference type="InterPro" id="IPR027417">
    <property type="entry name" value="P-loop_NTPase"/>
</dbReference>
<keyword evidence="6" id="KW-1185">Reference proteome</keyword>
<keyword evidence="2" id="KW-0547">Nucleotide-binding</keyword>
<dbReference type="InterPro" id="IPR003439">
    <property type="entry name" value="ABC_transporter-like_ATP-bd"/>
</dbReference>
<keyword evidence="1" id="KW-0813">Transport</keyword>
<sequence>MGETDGIAVVGICKRLDGRWVLDGASLHIGAGERCVLSGASGTGKTTLLRLIAGLEVPESGYIDIDGARVTGGEPFVAPHKRGLGVVLQQPTLWPSMTVAGNLAFVMGRARDRQQRILALAERIGFAELLGRRPQTLSAGQAQRVALGRALAAEPRYLLLDEPTSNLDAEARDQLNAVILDQVAEQGVGLLYISHDEISAAAIAGRRLLLSDRRITEVGTARLGGHGLAGP</sequence>
<dbReference type="InterPro" id="IPR050093">
    <property type="entry name" value="ABC_SmlMolc_Importer"/>
</dbReference>
<dbReference type="InterPro" id="IPR017871">
    <property type="entry name" value="ABC_transporter-like_CS"/>
</dbReference>
<evidence type="ECO:0000313" key="6">
    <source>
        <dbReference type="Proteomes" id="UP000483379"/>
    </source>
</evidence>
<organism evidence="5 6">
    <name type="scientific">Thiorhodococcus minor</name>
    <dbReference type="NCBI Taxonomy" id="57489"/>
    <lineage>
        <taxon>Bacteria</taxon>
        <taxon>Pseudomonadati</taxon>
        <taxon>Pseudomonadota</taxon>
        <taxon>Gammaproteobacteria</taxon>
        <taxon>Chromatiales</taxon>
        <taxon>Chromatiaceae</taxon>
        <taxon>Thiorhodococcus</taxon>
    </lineage>
</organism>
<dbReference type="GO" id="GO:0005524">
    <property type="term" value="F:ATP binding"/>
    <property type="evidence" value="ECO:0007669"/>
    <property type="project" value="UniProtKB-KW"/>
</dbReference>
<dbReference type="SUPFAM" id="SSF52540">
    <property type="entry name" value="P-loop containing nucleoside triphosphate hydrolases"/>
    <property type="match status" value="1"/>
</dbReference>
<dbReference type="EMBL" id="JAAIJQ010000009">
    <property type="protein sequence ID" value="NEV61166.1"/>
    <property type="molecule type" value="Genomic_DNA"/>
</dbReference>
<evidence type="ECO:0000256" key="1">
    <source>
        <dbReference type="ARBA" id="ARBA00022448"/>
    </source>
</evidence>
<dbReference type="Pfam" id="PF00005">
    <property type="entry name" value="ABC_tran"/>
    <property type="match status" value="1"/>
</dbReference>
<accession>A0A6M0JUF3</accession>
<dbReference type="Gene3D" id="3.40.50.300">
    <property type="entry name" value="P-loop containing nucleotide triphosphate hydrolases"/>
    <property type="match status" value="1"/>
</dbReference>
<dbReference type="Proteomes" id="UP000483379">
    <property type="component" value="Unassembled WGS sequence"/>
</dbReference>
<evidence type="ECO:0000256" key="3">
    <source>
        <dbReference type="ARBA" id="ARBA00022840"/>
    </source>
</evidence>
<dbReference type="RefSeq" id="WP_164451214.1">
    <property type="nucleotide sequence ID" value="NZ_JAAIJQ010000009.1"/>
</dbReference>
<dbReference type="PROSITE" id="PS00211">
    <property type="entry name" value="ABC_TRANSPORTER_1"/>
    <property type="match status" value="1"/>
</dbReference>
<dbReference type="PANTHER" id="PTHR42781:SF4">
    <property type="entry name" value="SPERMIDINE_PUTRESCINE IMPORT ATP-BINDING PROTEIN POTA"/>
    <property type="match status" value="1"/>
</dbReference>
<feature type="domain" description="ABC transporter" evidence="4">
    <location>
        <begin position="7"/>
        <end position="231"/>
    </location>
</feature>
<protein>
    <submittedName>
        <fullName evidence="5">ATP-binding cassette domain-containing protein</fullName>
    </submittedName>
</protein>
<proteinExistence type="predicted"/>
<evidence type="ECO:0000313" key="5">
    <source>
        <dbReference type="EMBL" id="NEV61166.1"/>
    </source>
</evidence>
<dbReference type="PROSITE" id="PS50893">
    <property type="entry name" value="ABC_TRANSPORTER_2"/>
    <property type="match status" value="1"/>
</dbReference>
<name>A0A6M0JUF3_9GAMM</name>
<comment type="caution">
    <text evidence="5">The sequence shown here is derived from an EMBL/GenBank/DDBJ whole genome shotgun (WGS) entry which is preliminary data.</text>
</comment>
<dbReference type="AlphaFoldDB" id="A0A6M0JUF3"/>
<dbReference type="PANTHER" id="PTHR42781">
    <property type="entry name" value="SPERMIDINE/PUTRESCINE IMPORT ATP-BINDING PROTEIN POTA"/>
    <property type="match status" value="1"/>
</dbReference>
<dbReference type="SMART" id="SM00382">
    <property type="entry name" value="AAA"/>
    <property type="match status" value="1"/>
</dbReference>